<accession>R9NYY7</accession>
<dbReference type="eggNOG" id="ENOG502RE6B">
    <property type="taxonomic scope" value="Eukaryota"/>
</dbReference>
<dbReference type="GeneID" id="24106820"/>
<dbReference type="Proteomes" id="UP000014071">
    <property type="component" value="Unassembled WGS sequence"/>
</dbReference>
<name>R9NYY7_PSEHS</name>
<dbReference type="AlphaFoldDB" id="R9NYY7"/>
<feature type="region of interest" description="Disordered" evidence="1">
    <location>
        <begin position="112"/>
        <end position="230"/>
    </location>
</feature>
<evidence type="ECO:0000256" key="1">
    <source>
        <dbReference type="SAM" id="MobiDB-lite"/>
    </source>
</evidence>
<organism evidence="2 3">
    <name type="scientific">Pseudozyma hubeiensis (strain SY62)</name>
    <name type="common">Yeast</name>
    <dbReference type="NCBI Taxonomy" id="1305764"/>
    <lineage>
        <taxon>Eukaryota</taxon>
        <taxon>Fungi</taxon>
        <taxon>Dikarya</taxon>
        <taxon>Basidiomycota</taxon>
        <taxon>Ustilaginomycotina</taxon>
        <taxon>Ustilaginomycetes</taxon>
        <taxon>Ustilaginales</taxon>
        <taxon>Ustilaginaceae</taxon>
        <taxon>Pseudozyma</taxon>
    </lineage>
</organism>
<reference evidence="3" key="1">
    <citation type="journal article" date="2013" name="Genome Announc.">
        <title>Draft genome sequence of the basidiomycetous yeast-like fungus Pseudozyma hubeiensis SY62, which produces an abundant amount of the biosurfactant mannosylerythritol lipids.</title>
        <authorList>
            <person name="Konishi M."/>
            <person name="Hatada Y."/>
            <person name="Horiuchi J."/>
        </authorList>
    </citation>
    <scope>NUCLEOTIDE SEQUENCE [LARGE SCALE GENOMIC DNA]</scope>
    <source>
        <strain evidence="3">SY62</strain>
    </source>
</reference>
<dbReference type="OrthoDB" id="2556652at2759"/>
<feature type="compositionally biased region" description="Basic residues" evidence="1">
    <location>
        <begin position="189"/>
        <end position="199"/>
    </location>
</feature>
<protein>
    <submittedName>
        <fullName evidence="2">Uncharacterized protein</fullName>
    </submittedName>
</protein>
<keyword evidence="3" id="KW-1185">Reference proteome</keyword>
<sequence length="440" mass="48202">MVRPSPSPDPLPILGQDAELSLAATEFEVMARGTRHDANLSSSRSSMLLAKRFGEGAKYQFDVDWLDECDCCKQHNKRCYTSAGSLLRSTSCYNCYIRHWTCTVSNIRVNRKSTPAPRKRKSDVTTGKQTASTIELSSDSRFPAFTKQEHSTPITASTSTSQRRTSERAVRPPPHTPVLVTPLPQQPKPTRKRRKRGGPKKPAAEQARTTRYQSELSSPPHSDQEHLSNASASNNGLISQADSEGSCSVAGILCSSAEQAQEPDAEEGGDGIEENAIESSSVAEAHTSTLIHLTRARVNTLLLINDIAVAIQRCQRRLTQAPDNAGLLVIESAVDELVIELTRVVNPNHAAIVDRETTTWTLAQPLDYLRRILVKCQYARGTENLDERGARQVAALVTCETLFDRCMSVISSMKVERSLVGPMLLGLSSYAGSSKSSRKL</sequence>
<proteinExistence type="predicted"/>
<dbReference type="EMBL" id="DF238780">
    <property type="protein sequence ID" value="GAC93954.1"/>
    <property type="molecule type" value="Genomic_DNA"/>
</dbReference>
<dbReference type="RefSeq" id="XP_012187541.1">
    <property type="nucleotide sequence ID" value="XM_012332151.1"/>
</dbReference>
<dbReference type="HOGENOM" id="CLU_622762_0_0_1"/>
<evidence type="ECO:0000313" key="2">
    <source>
        <dbReference type="EMBL" id="GAC93954.1"/>
    </source>
</evidence>
<feature type="compositionally biased region" description="Polar residues" evidence="1">
    <location>
        <begin position="207"/>
        <end position="230"/>
    </location>
</feature>
<feature type="compositionally biased region" description="Polar residues" evidence="1">
    <location>
        <begin position="124"/>
        <end position="140"/>
    </location>
</feature>
<gene>
    <name evidence="2" type="ORF">PHSY_001523</name>
</gene>
<evidence type="ECO:0000313" key="3">
    <source>
        <dbReference type="Proteomes" id="UP000014071"/>
    </source>
</evidence>